<protein>
    <recommendedName>
        <fullName evidence="7">Glutamate--tRNA ligase</fullName>
        <ecNumber evidence="7">6.1.1.17</ecNumber>
    </recommendedName>
    <alternativeName>
        <fullName evidence="7">Glutamyl-tRNA synthetase</fullName>
        <shortName evidence="7">GluRS</shortName>
    </alternativeName>
</protein>
<dbReference type="InterPro" id="IPR020751">
    <property type="entry name" value="aa-tRNA-synth_I_codon-bd_sub2"/>
</dbReference>
<dbReference type="GO" id="GO:0000049">
    <property type="term" value="F:tRNA binding"/>
    <property type="evidence" value="ECO:0007669"/>
    <property type="project" value="InterPro"/>
</dbReference>
<keyword evidence="3 7" id="KW-0547">Nucleotide-binding</keyword>
<comment type="similarity">
    <text evidence="1 7">Belongs to the class-I aminoacyl-tRNA synthetase family. Glutamate--tRNA ligase type 1 subfamily.</text>
</comment>
<feature type="short sequence motif" description="'KMSKS' region" evidence="7">
    <location>
        <begin position="208"/>
        <end position="212"/>
    </location>
</feature>
<dbReference type="GO" id="GO:0004818">
    <property type="term" value="F:glutamate-tRNA ligase activity"/>
    <property type="evidence" value="ECO:0007669"/>
    <property type="project" value="UniProtKB-UniRule"/>
</dbReference>
<dbReference type="InterPro" id="IPR045462">
    <property type="entry name" value="aa-tRNA-synth_I_cd-bd"/>
</dbReference>
<dbReference type="InterPro" id="IPR033910">
    <property type="entry name" value="GluRS_core"/>
</dbReference>
<dbReference type="InterPro" id="IPR004527">
    <property type="entry name" value="Glu-tRNA-ligase_bac/mito"/>
</dbReference>
<comment type="catalytic activity">
    <reaction evidence="7">
        <text>tRNA(Glu) + L-glutamate + ATP = L-glutamyl-tRNA(Glu) + AMP + diphosphate</text>
        <dbReference type="Rhea" id="RHEA:23540"/>
        <dbReference type="Rhea" id="RHEA-COMP:9663"/>
        <dbReference type="Rhea" id="RHEA-COMP:9680"/>
        <dbReference type="ChEBI" id="CHEBI:29985"/>
        <dbReference type="ChEBI" id="CHEBI:30616"/>
        <dbReference type="ChEBI" id="CHEBI:33019"/>
        <dbReference type="ChEBI" id="CHEBI:78442"/>
        <dbReference type="ChEBI" id="CHEBI:78520"/>
        <dbReference type="ChEBI" id="CHEBI:456215"/>
        <dbReference type="EC" id="6.1.1.17"/>
    </reaction>
</comment>
<dbReference type="Pfam" id="PF19269">
    <property type="entry name" value="Anticodon_2"/>
    <property type="match status" value="1"/>
</dbReference>
<evidence type="ECO:0000256" key="7">
    <source>
        <dbReference type="HAMAP-Rule" id="MF_00022"/>
    </source>
</evidence>
<dbReference type="InterPro" id="IPR020058">
    <property type="entry name" value="Glu/Gln-tRNA-synth_Ib_cat-dom"/>
</dbReference>
<dbReference type="SUPFAM" id="SSF52374">
    <property type="entry name" value="Nucleotidylyl transferase"/>
    <property type="match status" value="1"/>
</dbReference>
<feature type="domain" description="Glutamyl/glutaminyl-tRNA synthetase class Ib catalytic" evidence="8">
    <location>
        <begin position="4"/>
        <end position="103"/>
    </location>
</feature>
<dbReference type="AlphaFoldDB" id="A0A1F6BW20"/>
<dbReference type="Proteomes" id="UP000179014">
    <property type="component" value="Unassembled WGS sequence"/>
</dbReference>
<evidence type="ECO:0000256" key="3">
    <source>
        <dbReference type="ARBA" id="ARBA00022741"/>
    </source>
</evidence>
<gene>
    <name evidence="7" type="primary">gltX</name>
    <name evidence="10" type="ORF">A2118_00440</name>
</gene>
<dbReference type="HAMAP" id="MF_00022">
    <property type="entry name" value="Glu_tRNA_synth_type1"/>
    <property type="match status" value="1"/>
</dbReference>
<dbReference type="InterPro" id="IPR049940">
    <property type="entry name" value="GluQ/Sye"/>
</dbReference>
<dbReference type="InterPro" id="IPR008925">
    <property type="entry name" value="aa_tRNA-synth_I_cd-bd_sf"/>
</dbReference>
<feature type="binding site" evidence="7">
    <location>
        <position position="211"/>
    </location>
    <ligand>
        <name>ATP</name>
        <dbReference type="ChEBI" id="CHEBI:30616"/>
    </ligand>
</feature>
<evidence type="ECO:0000256" key="4">
    <source>
        <dbReference type="ARBA" id="ARBA00022840"/>
    </source>
</evidence>
<evidence type="ECO:0000256" key="6">
    <source>
        <dbReference type="ARBA" id="ARBA00023146"/>
    </source>
</evidence>
<dbReference type="EMBL" id="MFKN01000011">
    <property type="protein sequence ID" value="OGG41120.1"/>
    <property type="molecule type" value="Genomic_DNA"/>
</dbReference>
<dbReference type="PANTHER" id="PTHR43311:SF2">
    <property type="entry name" value="GLUTAMATE--TRNA LIGASE, MITOCHONDRIAL-RELATED"/>
    <property type="match status" value="1"/>
</dbReference>
<proteinExistence type="inferred from homology"/>
<evidence type="ECO:0000259" key="8">
    <source>
        <dbReference type="Pfam" id="PF00749"/>
    </source>
</evidence>
<feature type="domain" description="Aminoacyl-tRNA synthetase class I anticodon-binding" evidence="9">
    <location>
        <begin position="300"/>
        <end position="440"/>
    </location>
</feature>
<comment type="subcellular location">
    <subcellularLocation>
        <location evidence="7">Cytoplasm</location>
    </subcellularLocation>
</comment>
<keyword evidence="7" id="KW-0963">Cytoplasm</keyword>
<organism evidence="10 11">
    <name type="scientific">Candidatus Kaiserbacteria bacterium GWA2_50_9</name>
    <dbReference type="NCBI Taxonomy" id="1798474"/>
    <lineage>
        <taxon>Bacteria</taxon>
        <taxon>Candidatus Kaiseribacteriota</taxon>
    </lineage>
</organism>
<feature type="domain" description="Glutamyl/glutaminyl-tRNA synthetase class Ib catalytic" evidence="8">
    <location>
        <begin position="107"/>
        <end position="275"/>
    </location>
</feature>
<evidence type="ECO:0000313" key="10">
    <source>
        <dbReference type="EMBL" id="OGG41120.1"/>
    </source>
</evidence>
<dbReference type="GO" id="GO:0005829">
    <property type="term" value="C:cytosol"/>
    <property type="evidence" value="ECO:0007669"/>
    <property type="project" value="TreeGrafter"/>
</dbReference>
<keyword evidence="4 7" id="KW-0067">ATP-binding</keyword>
<dbReference type="EC" id="6.1.1.17" evidence="7"/>
<dbReference type="GO" id="GO:0006424">
    <property type="term" value="P:glutamyl-tRNA aminoacylation"/>
    <property type="evidence" value="ECO:0007669"/>
    <property type="project" value="UniProtKB-UniRule"/>
</dbReference>
<dbReference type="PRINTS" id="PR00987">
    <property type="entry name" value="TRNASYNTHGLU"/>
</dbReference>
<dbReference type="GO" id="GO:0008270">
    <property type="term" value="F:zinc ion binding"/>
    <property type="evidence" value="ECO:0007669"/>
    <property type="project" value="InterPro"/>
</dbReference>
<dbReference type="GO" id="GO:0005524">
    <property type="term" value="F:ATP binding"/>
    <property type="evidence" value="ECO:0007669"/>
    <property type="project" value="UniProtKB-UniRule"/>
</dbReference>
<comment type="function">
    <text evidence="7">Catalyzes the attachment of glutamate to tRNA(Glu) in a two-step reaction: glutamate is first activated by ATP to form Glu-AMP and then transferred to the acceptor end of tRNA(Glu).</text>
</comment>
<dbReference type="STRING" id="1798474.A2118_00440"/>
<dbReference type="Gene3D" id="1.10.10.350">
    <property type="match status" value="1"/>
</dbReference>
<dbReference type="InterPro" id="IPR000924">
    <property type="entry name" value="Glu/Gln-tRNA-synth"/>
</dbReference>
<comment type="caution">
    <text evidence="10">The sequence shown here is derived from an EMBL/GenBank/DDBJ whole genome shotgun (WGS) entry which is preliminary data.</text>
</comment>
<sequence>MSNVSVRFAPSPTGFLHSGNYRTAVFAYLFAKHADGKFIVRIEDTDAARSKPEYIASIFEMLAWLDLQADERYQQSEHRPRHRELLKKLIADDTAYVSKETPQAPGDREEVIRFRNPGGTVSFIDVIRGEIISDVGDLGDFIIARSFDEPVFHFAVVVDDADEKVTHVIRGADHISNTARQILIQRALGLPMPLYAHLPLIFNSDHKKLSKRTGAKPLAEYRDMGILPEALLNYIALLGWNPGDNREYLSREELIKVFDLSRVQKGSAIFDEVKLFSVNQHWMRALSTDDFLTQIGNSTSKLDQGKLRKAVPLLKERAQTFGQARELLSGELSCLFTEPKLDRAQLLAKELPNRPGMTKTALEGLCKAIIGLPGGIPAEAVKEALMPLANAEEAKGKGGRGAVLWPLRYALSGQERSPDPFTLISILGPLESVSRIRKAIAILEG</sequence>
<evidence type="ECO:0000256" key="2">
    <source>
        <dbReference type="ARBA" id="ARBA00022598"/>
    </source>
</evidence>
<dbReference type="Gene3D" id="3.40.50.620">
    <property type="entry name" value="HUPs"/>
    <property type="match status" value="2"/>
</dbReference>
<evidence type="ECO:0000256" key="1">
    <source>
        <dbReference type="ARBA" id="ARBA00007894"/>
    </source>
</evidence>
<evidence type="ECO:0000313" key="11">
    <source>
        <dbReference type="Proteomes" id="UP000179014"/>
    </source>
</evidence>
<reference evidence="10 11" key="1">
    <citation type="journal article" date="2016" name="Nat. Commun.">
        <title>Thousands of microbial genomes shed light on interconnected biogeochemical processes in an aquifer system.</title>
        <authorList>
            <person name="Anantharaman K."/>
            <person name="Brown C.T."/>
            <person name="Hug L.A."/>
            <person name="Sharon I."/>
            <person name="Castelle C.J."/>
            <person name="Probst A.J."/>
            <person name="Thomas B.C."/>
            <person name="Singh A."/>
            <person name="Wilkins M.J."/>
            <person name="Karaoz U."/>
            <person name="Brodie E.L."/>
            <person name="Williams K.H."/>
            <person name="Hubbard S.S."/>
            <person name="Banfield J.F."/>
        </authorList>
    </citation>
    <scope>NUCLEOTIDE SEQUENCE [LARGE SCALE GENOMIC DNA]</scope>
</reference>
<comment type="subunit">
    <text evidence="7">Monomer.</text>
</comment>
<accession>A0A1F6BW20</accession>
<dbReference type="Pfam" id="PF00749">
    <property type="entry name" value="tRNA-synt_1c"/>
    <property type="match status" value="2"/>
</dbReference>
<keyword evidence="2 7" id="KW-0436">Ligase</keyword>
<keyword evidence="6 7" id="KW-0030">Aminoacyl-tRNA synthetase</keyword>
<dbReference type="SUPFAM" id="SSF48163">
    <property type="entry name" value="An anticodon-binding domain of class I aminoacyl-tRNA synthetases"/>
    <property type="match status" value="1"/>
</dbReference>
<evidence type="ECO:0000256" key="5">
    <source>
        <dbReference type="ARBA" id="ARBA00022917"/>
    </source>
</evidence>
<dbReference type="CDD" id="cd00808">
    <property type="entry name" value="GluRS_core"/>
    <property type="match status" value="1"/>
</dbReference>
<evidence type="ECO:0000259" key="9">
    <source>
        <dbReference type="Pfam" id="PF19269"/>
    </source>
</evidence>
<dbReference type="InterPro" id="IPR014729">
    <property type="entry name" value="Rossmann-like_a/b/a_fold"/>
</dbReference>
<dbReference type="PANTHER" id="PTHR43311">
    <property type="entry name" value="GLUTAMATE--TRNA LIGASE"/>
    <property type="match status" value="1"/>
</dbReference>
<keyword evidence="5 7" id="KW-0648">Protein biosynthesis</keyword>
<name>A0A1F6BW20_9BACT</name>
<comment type="caution">
    <text evidence="7">Lacks conserved residue(s) required for the propagation of feature annotation.</text>
</comment>